<dbReference type="AlphaFoldDB" id="A0A4U6UY41"/>
<evidence type="ECO:0000313" key="1">
    <source>
        <dbReference type="EMBL" id="TKW20505.1"/>
    </source>
</evidence>
<dbReference type="Gramene" id="TKW20505">
    <property type="protein sequence ID" value="TKW20505"/>
    <property type="gene ID" value="SEVIR_4G093201v2"/>
</dbReference>
<keyword evidence="2" id="KW-1185">Reference proteome</keyword>
<sequence>MLPFFVVVSTTLALLLKRCIYNLLNIKTCPDIRQCRYLQNFHQLFCQP</sequence>
<accession>A0A4U6UY41</accession>
<dbReference type="EMBL" id="CM016555">
    <property type="protein sequence ID" value="TKW20505.1"/>
    <property type="molecule type" value="Genomic_DNA"/>
</dbReference>
<gene>
    <name evidence="1" type="ORF">SEVIR_4G093201v2</name>
</gene>
<proteinExistence type="predicted"/>
<dbReference type="Proteomes" id="UP000298652">
    <property type="component" value="Chromosome 4"/>
</dbReference>
<reference evidence="1" key="1">
    <citation type="submission" date="2019-03" db="EMBL/GenBank/DDBJ databases">
        <title>WGS assembly of Setaria viridis.</title>
        <authorList>
            <person name="Huang P."/>
            <person name="Jenkins J."/>
            <person name="Grimwood J."/>
            <person name="Barry K."/>
            <person name="Healey A."/>
            <person name="Mamidi S."/>
            <person name="Sreedasyam A."/>
            <person name="Shu S."/>
            <person name="Feldman M."/>
            <person name="Wu J."/>
            <person name="Yu Y."/>
            <person name="Chen C."/>
            <person name="Johnson J."/>
            <person name="Rokhsar D."/>
            <person name="Baxter I."/>
            <person name="Schmutz J."/>
            <person name="Brutnell T."/>
            <person name="Kellogg E."/>
        </authorList>
    </citation>
    <scope>NUCLEOTIDE SEQUENCE [LARGE SCALE GENOMIC DNA]</scope>
</reference>
<evidence type="ECO:0000313" key="2">
    <source>
        <dbReference type="Proteomes" id="UP000298652"/>
    </source>
</evidence>
<protein>
    <submittedName>
        <fullName evidence="1">Uncharacterized protein</fullName>
    </submittedName>
</protein>
<name>A0A4U6UY41_SETVI</name>
<organism evidence="1 2">
    <name type="scientific">Setaria viridis</name>
    <name type="common">Green bristlegrass</name>
    <name type="synonym">Setaria italica subsp. viridis</name>
    <dbReference type="NCBI Taxonomy" id="4556"/>
    <lineage>
        <taxon>Eukaryota</taxon>
        <taxon>Viridiplantae</taxon>
        <taxon>Streptophyta</taxon>
        <taxon>Embryophyta</taxon>
        <taxon>Tracheophyta</taxon>
        <taxon>Spermatophyta</taxon>
        <taxon>Magnoliopsida</taxon>
        <taxon>Liliopsida</taxon>
        <taxon>Poales</taxon>
        <taxon>Poaceae</taxon>
        <taxon>PACMAD clade</taxon>
        <taxon>Panicoideae</taxon>
        <taxon>Panicodae</taxon>
        <taxon>Paniceae</taxon>
        <taxon>Cenchrinae</taxon>
        <taxon>Setaria</taxon>
    </lineage>
</organism>